<proteinExistence type="predicted"/>
<dbReference type="Gene3D" id="3.30.420.10">
    <property type="entry name" value="Ribonuclease H-like superfamily/Ribonuclease H"/>
    <property type="match status" value="1"/>
</dbReference>
<evidence type="ECO:0000313" key="1">
    <source>
        <dbReference type="EMBL" id="KAL3270164.1"/>
    </source>
</evidence>
<dbReference type="EMBL" id="JABFTP020000021">
    <property type="protein sequence ID" value="KAL3270164.1"/>
    <property type="molecule type" value="Genomic_DNA"/>
</dbReference>
<dbReference type="AlphaFoldDB" id="A0ABD2MUU8"/>
<gene>
    <name evidence="1" type="ORF">HHI36_009221</name>
</gene>
<sequence length="103" mass="11742">MPPPPYSPDLAPSDYYLFPKLKTWLGGERFAGSEEEIEAENGCFEKLDESAYSDGITRLKHRHEKRISLYGDSVEKYKKFLKNIVFLGQAGNLSICPCMSLFM</sequence>
<reference evidence="1 2" key="1">
    <citation type="journal article" date="2021" name="BMC Biol.">
        <title>Horizontally acquired antibacterial genes associated with adaptive radiation of ladybird beetles.</title>
        <authorList>
            <person name="Li H.S."/>
            <person name="Tang X.F."/>
            <person name="Huang Y.H."/>
            <person name="Xu Z.Y."/>
            <person name="Chen M.L."/>
            <person name="Du X.Y."/>
            <person name="Qiu B.Y."/>
            <person name="Chen P.T."/>
            <person name="Zhang W."/>
            <person name="Slipinski A."/>
            <person name="Escalona H.E."/>
            <person name="Waterhouse R.M."/>
            <person name="Zwick A."/>
            <person name="Pang H."/>
        </authorList>
    </citation>
    <scope>NUCLEOTIDE SEQUENCE [LARGE SCALE GENOMIC DNA]</scope>
    <source>
        <strain evidence="1">SYSU2018</strain>
    </source>
</reference>
<accession>A0ABD2MUU8</accession>
<evidence type="ECO:0000313" key="2">
    <source>
        <dbReference type="Proteomes" id="UP001516400"/>
    </source>
</evidence>
<keyword evidence="2" id="KW-1185">Reference proteome</keyword>
<comment type="caution">
    <text evidence="1">The sequence shown here is derived from an EMBL/GenBank/DDBJ whole genome shotgun (WGS) entry which is preliminary data.</text>
</comment>
<dbReference type="InterPro" id="IPR036397">
    <property type="entry name" value="RNaseH_sf"/>
</dbReference>
<dbReference type="Proteomes" id="UP001516400">
    <property type="component" value="Unassembled WGS sequence"/>
</dbReference>
<dbReference type="PANTHER" id="PTHR46060">
    <property type="entry name" value="MARINER MOS1 TRANSPOSASE-LIKE PROTEIN"/>
    <property type="match status" value="1"/>
</dbReference>
<name>A0ABD2MUU8_9CUCU</name>
<protein>
    <submittedName>
        <fullName evidence="1">Uncharacterized protein</fullName>
    </submittedName>
</protein>
<dbReference type="PANTHER" id="PTHR46060:SF1">
    <property type="entry name" value="MARINER MOS1 TRANSPOSASE-LIKE PROTEIN"/>
    <property type="match status" value="1"/>
</dbReference>
<dbReference type="InterPro" id="IPR052709">
    <property type="entry name" value="Transposase-MT_Hybrid"/>
</dbReference>
<organism evidence="1 2">
    <name type="scientific">Cryptolaemus montrouzieri</name>
    <dbReference type="NCBI Taxonomy" id="559131"/>
    <lineage>
        <taxon>Eukaryota</taxon>
        <taxon>Metazoa</taxon>
        <taxon>Ecdysozoa</taxon>
        <taxon>Arthropoda</taxon>
        <taxon>Hexapoda</taxon>
        <taxon>Insecta</taxon>
        <taxon>Pterygota</taxon>
        <taxon>Neoptera</taxon>
        <taxon>Endopterygota</taxon>
        <taxon>Coleoptera</taxon>
        <taxon>Polyphaga</taxon>
        <taxon>Cucujiformia</taxon>
        <taxon>Coccinelloidea</taxon>
        <taxon>Coccinellidae</taxon>
        <taxon>Scymninae</taxon>
        <taxon>Scymnini</taxon>
        <taxon>Cryptolaemus</taxon>
    </lineage>
</organism>